<feature type="compositionally biased region" description="Polar residues" evidence="1">
    <location>
        <begin position="912"/>
        <end position="924"/>
    </location>
</feature>
<feature type="compositionally biased region" description="Basic and acidic residues" evidence="1">
    <location>
        <begin position="176"/>
        <end position="194"/>
    </location>
</feature>
<dbReference type="OrthoDB" id="2289518at2759"/>
<reference evidence="2 3" key="1">
    <citation type="submission" date="2016-07" db="EMBL/GenBank/DDBJ databases">
        <title>Pervasive Adenine N6-methylation of Active Genes in Fungi.</title>
        <authorList>
            <consortium name="DOE Joint Genome Institute"/>
            <person name="Mondo S.J."/>
            <person name="Dannebaum R.O."/>
            <person name="Kuo R.C."/>
            <person name="Labutti K."/>
            <person name="Haridas S."/>
            <person name="Kuo A."/>
            <person name="Salamov A."/>
            <person name="Ahrendt S.R."/>
            <person name="Lipzen A."/>
            <person name="Sullivan W."/>
            <person name="Andreopoulos W.B."/>
            <person name="Clum A."/>
            <person name="Lindquist E."/>
            <person name="Daum C."/>
            <person name="Ramamoorthy G.K."/>
            <person name="Gryganskyi A."/>
            <person name="Culley D."/>
            <person name="Magnuson J.K."/>
            <person name="James T.Y."/>
            <person name="O'Malley M.A."/>
            <person name="Stajich J.E."/>
            <person name="Spatafora J.W."/>
            <person name="Visel A."/>
            <person name="Grigoriev I.V."/>
        </authorList>
    </citation>
    <scope>NUCLEOTIDE SEQUENCE [LARGE SCALE GENOMIC DNA]</scope>
    <source>
        <strain evidence="2 3">NRRL 2496</strain>
    </source>
</reference>
<dbReference type="InParanoid" id="A0A1X2H1W4"/>
<evidence type="ECO:0000256" key="1">
    <source>
        <dbReference type="SAM" id="MobiDB-lite"/>
    </source>
</evidence>
<feature type="compositionally biased region" description="Low complexity" evidence="1">
    <location>
        <begin position="157"/>
        <end position="166"/>
    </location>
</feature>
<dbReference type="AlphaFoldDB" id="A0A1X2H1W4"/>
<dbReference type="OMA" id="RFERNIK"/>
<proteinExistence type="predicted"/>
<accession>A0A1X2H1W4</accession>
<keyword evidence="3" id="KW-1185">Reference proteome</keyword>
<feature type="region of interest" description="Disordered" evidence="1">
    <location>
        <begin position="28"/>
        <end position="69"/>
    </location>
</feature>
<protein>
    <submittedName>
        <fullName evidence="2">Uncharacterized protein</fullName>
    </submittedName>
</protein>
<feature type="compositionally biased region" description="Polar residues" evidence="1">
    <location>
        <begin position="54"/>
        <end position="69"/>
    </location>
</feature>
<feature type="region of interest" description="Disordered" evidence="1">
    <location>
        <begin position="868"/>
        <end position="949"/>
    </location>
</feature>
<comment type="caution">
    <text evidence="2">The sequence shown here is derived from an EMBL/GenBank/DDBJ whole genome shotgun (WGS) entry which is preliminary data.</text>
</comment>
<dbReference type="EMBL" id="MCGN01000011">
    <property type="protein sequence ID" value="ORY91372.1"/>
    <property type="molecule type" value="Genomic_DNA"/>
</dbReference>
<feature type="compositionally biased region" description="Low complexity" evidence="1">
    <location>
        <begin position="937"/>
        <end position="946"/>
    </location>
</feature>
<dbReference type="Proteomes" id="UP000242180">
    <property type="component" value="Unassembled WGS sequence"/>
</dbReference>
<gene>
    <name evidence="2" type="ORF">BCR43DRAFT_518717</name>
</gene>
<dbReference type="STRING" id="13706.A0A1X2H1W4"/>
<sequence length="1053" mass="119466">MYNQQHWASSTDDANMMDIDDHPKAKRRKLNLEPDVCIHTTKPSIPTDPDGPTDLNSSAELTNSADGNDNPFNVLAAPATAGYFYGEQNVSNGNEANYASSSAAIPNGVYPAAPDAPAAPAAPAARSPSPMSVSPISPILDAFAPIAAGYHEDSEGYSDGAAYSSDDNADSLDDASGSKKEQHIKGKQKLKEATKNPNVKPCSKCVKEGVYDEKKPHGTRRNKLCPFRYMTYKDIMAGKLNDTKPAQFVRKASLESVLRLGGAEKQGFINEVRKMVDYITELGVKAQAFAHFYLLHTLEQNPDRSVPAILFDQPFFTACIQLTNGSAITSPNALLPANDMTTVFENFYKPGFKLPAKCTVENLAYSGARQYLAREMEVAFRNSISERFERNIKSYFSYALLDDNDETGLTIPEAKRLAQYIYSLFATPDEPIPWPTRIVQTGLLQQRVENLVTEAWQYLPENEHLNIVPITNESLSQYPYHYMPFMYQALRRIEDFNQEQLELANSPQVVVTRSWAYSILRDLPEWSQLGRRYRRRLAKNIQEAVSEGKPYFDMERLSEPSRQRIRDIIHNTRQKIENSRLYLRGNTANLQYDDCFVPDVHQMAQQRPYFSLAPSSHLKRRYSTIDMGMLAALLRHSTPRLYESMCHQAGITTDQHDWKWEHNLKLFAETFDFAAIGFPDMLNTIDDPAPAVMFTGHIQTDGHGVDFILARQRREGEHVKDVTELAVDEAWQNKYEIWGVDPGVTEVFVASNDHNEAPHQIRKMSAAEFYSIAGYKKSSKKMLEAKQGGIIQAETWLSQFRYKTSDPNVLMQYLQQLFELLPQLTGFYREYGPKLRFNNYAGRQRAEAEVLNIFVNGGRKYCTERLQKQRGKLRQRQEQRGVHYDRELAHQAQREKRQRRKWHRKIDWRSRQPPSSASLFSGDTTPYRRIAYPPGGPSAAPQGQPSFFNVPASEDPGPRVAYAPAHFRPVRHPFEQGPQRSKWKKAPFNQSTKRPLIALGNAAFPSTYRGKQTASLAGSLTKMLKRGQRQDLLELVSVDEYLTSQYLQQTVAA</sequence>
<evidence type="ECO:0000313" key="3">
    <source>
        <dbReference type="Proteomes" id="UP000242180"/>
    </source>
</evidence>
<feature type="compositionally biased region" description="Basic and acidic residues" evidence="1">
    <location>
        <begin position="875"/>
        <end position="895"/>
    </location>
</feature>
<evidence type="ECO:0000313" key="2">
    <source>
        <dbReference type="EMBL" id="ORY91372.1"/>
    </source>
</evidence>
<name>A0A1X2H1W4_SYNRA</name>
<organism evidence="2 3">
    <name type="scientific">Syncephalastrum racemosum</name>
    <name type="common">Filamentous fungus</name>
    <dbReference type="NCBI Taxonomy" id="13706"/>
    <lineage>
        <taxon>Eukaryota</taxon>
        <taxon>Fungi</taxon>
        <taxon>Fungi incertae sedis</taxon>
        <taxon>Mucoromycota</taxon>
        <taxon>Mucoromycotina</taxon>
        <taxon>Mucoromycetes</taxon>
        <taxon>Mucorales</taxon>
        <taxon>Syncephalastraceae</taxon>
        <taxon>Syncephalastrum</taxon>
    </lineage>
</organism>
<feature type="region of interest" description="Disordered" evidence="1">
    <location>
        <begin position="157"/>
        <end position="199"/>
    </location>
</feature>